<dbReference type="AlphaFoldDB" id="A0A9Q9E151"/>
<dbReference type="SUPFAM" id="SSF160515">
    <property type="entry name" value="YueI-like"/>
    <property type="match status" value="1"/>
</dbReference>
<organism evidence="2 3">
    <name type="scientific">Fructilactobacillus cliffordii</name>
    <dbReference type="NCBI Taxonomy" id="2940299"/>
    <lineage>
        <taxon>Bacteria</taxon>
        <taxon>Bacillati</taxon>
        <taxon>Bacillota</taxon>
        <taxon>Bacilli</taxon>
        <taxon>Lactobacillales</taxon>
        <taxon>Lactobacillaceae</taxon>
        <taxon>Fructilactobacillus</taxon>
    </lineage>
</organism>
<dbReference type="EMBL" id="CP097119">
    <property type="protein sequence ID" value="USS89826.1"/>
    <property type="molecule type" value="Genomic_DNA"/>
</dbReference>
<sequence>MPNENNVQDRLDQAMSGGTPQINPDEQRRYLGTFRERVALVIPVGEVSNDAAIKQAQQLLEQHSNYSVLINGNLDSALQSPYLKLASELHTKFTLKNNTDYGTAADQAGIVIAASNAINVESIEFQAPAPKTEESPKSAHQSFWQRLFHH</sequence>
<name>A0A9Q9E151_9LACO</name>
<dbReference type="PIRSF" id="PIRSF034303">
    <property type="entry name" value="DUF1694"/>
    <property type="match status" value="1"/>
</dbReference>
<dbReference type="Gene3D" id="3.30.1330.30">
    <property type="match status" value="1"/>
</dbReference>
<dbReference type="Proteomes" id="UP001055911">
    <property type="component" value="Chromosome"/>
</dbReference>
<keyword evidence="3" id="KW-1185">Reference proteome</keyword>
<dbReference type="RefSeq" id="WP_252767373.1">
    <property type="nucleotide sequence ID" value="NZ_CP097119.1"/>
</dbReference>
<evidence type="ECO:0000256" key="1">
    <source>
        <dbReference type="SAM" id="MobiDB-lite"/>
    </source>
</evidence>
<reference evidence="2" key="1">
    <citation type="submission" date="2022-05" db="EMBL/GenBank/DDBJ databases">
        <authorList>
            <person name="Oliphant S.A."/>
            <person name="Watson-Haigh N.S."/>
            <person name="Sumby K.M."/>
            <person name="Gardner J.M."/>
            <person name="Jiranek V."/>
        </authorList>
    </citation>
    <scope>NUCLEOTIDE SEQUENCE</scope>
    <source>
        <strain evidence="2">KI4_B1</strain>
    </source>
</reference>
<feature type="region of interest" description="Disordered" evidence="1">
    <location>
        <begin position="1"/>
        <end position="25"/>
    </location>
</feature>
<dbReference type="InterPro" id="IPR012543">
    <property type="entry name" value="DUF1694"/>
</dbReference>
<protein>
    <submittedName>
        <fullName evidence="2">YueI family protein</fullName>
    </submittedName>
</protein>
<gene>
    <name evidence="2" type="ORF">M3M40_03370</name>
</gene>
<accession>A0A9Q9E151</accession>
<dbReference type="InterPro" id="IPR029064">
    <property type="entry name" value="Ribosomal_eL30-like_sf"/>
</dbReference>
<dbReference type="Pfam" id="PF07997">
    <property type="entry name" value="DUF1694"/>
    <property type="match status" value="1"/>
</dbReference>
<evidence type="ECO:0000313" key="3">
    <source>
        <dbReference type="Proteomes" id="UP001055911"/>
    </source>
</evidence>
<proteinExistence type="predicted"/>
<evidence type="ECO:0000313" key="2">
    <source>
        <dbReference type="EMBL" id="USS89826.1"/>
    </source>
</evidence>